<reference evidence="3" key="1">
    <citation type="submission" date="2022-11" db="UniProtKB">
        <authorList>
            <consortium name="WormBaseParasite"/>
        </authorList>
    </citation>
    <scope>IDENTIFICATION</scope>
</reference>
<dbReference type="AlphaFoldDB" id="A0A915HX84"/>
<organism evidence="2 3">
    <name type="scientific">Romanomermis culicivorax</name>
    <name type="common">Nematode worm</name>
    <dbReference type="NCBI Taxonomy" id="13658"/>
    <lineage>
        <taxon>Eukaryota</taxon>
        <taxon>Metazoa</taxon>
        <taxon>Ecdysozoa</taxon>
        <taxon>Nematoda</taxon>
        <taxon>Enoplea</taxon>
        <taxon>Dorylaimia</taxon>
        <taxon>Mermithida</taxon>
        <taxon>Mermithoidea</taxon>
        <taxon>Mermithidae</taxon>
        <taxon>Romanomermis</taxon>
    </lineage>
</organism>
<dbReference type="WBParaSite" id="nRc.2.0.1.t05911-RA">
    <property type="protein sequence ID" value="nRc.2.0.1.t05911-RA"/>
    <property type="gene ID" value="nRc.2.0.1.g05911"/>
</dbReference>
<keyword evidence="2" id="KW-1185">Reference proteome</keyword>
<dbReference type="Proteomes" id="UP000887565">
    <property type="component" value="Unplaced"/>
</dbReference>
<evidence type="ECO:0000256" key="1">
    <source>
        <dbReference type="SAM" id="MobiDB-lite"/>
    </source>
</evidence>
<sequence length="71" mass="8205">MYYSRPPGTVGQLQQSARRHSRPPGLQRYTRLCSPLNTTSSVCGQSIYVCQHCCENFYMHNMVKIQNCTNY</sequence>
<proteinExistence type="predicted"/>
<protein>
    <submittedName>
        <fullName evidence="3">Uncharacterized protein</fullName>
    </submittedName>
</protein>
<evidence type="ECO:0000313" key="3">
    <source>
        <dbReference type="WBParaSite" id="nRc.2.0.1.t05911-RA"/>
    </source>
</evidence>
<evidence type="ECO:0000313" key="2">
    <source>
        <dbReference type="Proteomes" id="UP000887565"/>
    </source>
</evidence>
<name>A0A915HX84_ROMCU</name>
<feature type="region of interest" description="Disordered" evidence="1">
    <location>
        <begin position="1"/>
        <end position="23"/>
    </location>
</feature>
<accession>A0A915HX84</accession>